<feature type="transmembrane region" description="Helical" evidence="2">
    <location>
        <begin position="41"/>
        <end position="62"/>
    </location>
</feature>
<keyword evidence="2" id="KW-1133">Transmembrane helix</keyword>
<feature type="region of interest" description="Disordered" evidence="1">
    <location>
        <begin position="382"/>
        <end position="427"/>
    </location>
</feature>
<keyword evidence="2" id="KW-0812">Transmembrane</keyword>
<feature type="transmembrane region" description="Helical" evidence="2">
    <location>
        <begin position="215"/>
        <end position="232"/>
    </location>
</feature>
<evidence type="ECO:0000313" key="4">
    <source>
        <dbReference type="Proteomes" id="UP000054279"/>
    </source>
</evidence>
<reference evidence="3 4" key="1">
    <citation type="submission" date="2014-06" db="EMBL/GenBank/DDBJ databases">
        <title>Evolutionary Origins and Diversification of the Mycorrhizal Mutualists.</title>
        <authorList>
            <consortium name="DOE Joint Genome Institute"/>
            <consortium name="Mycorrhizal Genomics Consortium"/>
            <person name="Kohler A."/>
            <person name="Kuo A."/>
            <person name="Nagy L.G."/>
            <person name="Floudas D."/>
            <person name="Copeland A."/>
            <person name="Barry K.W."/>
            <person name="Cichocki N."/>
            <person name="Veneault-Fourrey C."/>
            <person name="LaButti K."/>
            <person name="Lindquist E.A."/>
            <person name="Lipzen A."/>
            <person name="Lundell T."/>
            <person name="Morin E."/>
            <person name="Murat C."/>
            <person name="Riley R."/>
            <person name="Ohm R."/>
            <person name="Sun H."/>
            <person name="Tunlid A."/>
            <person name="Henrissat B."/>
            <person name="Grigoriev I.V."/>
            <person name="Hibbett D.S."/>
            <person name="Martin F."/>
        </authorList>
    </citation>
    <scope>NUCLEOTIDE SEQUENCE [LARGE SCALE GENOMIC DNA]</scope>
    <source>
        <strain evidence="3 4">SS14</strain>
    </source>
</reference>
<gene>
    <name evidence="3" type="ORF">M422DRAFT_71249</name>
</gene>
<proteinExistence type="predicted"/>
<keyword evidence="4" id="KW-1185">Reference proteome</keyword>
<keyword evidence="2" id="KW-0472">Membrane</keyword>
<dbReference type="EMBL" id="KN837286">
    <property type="protein sequence ID" value="KIJ29296.1"/>
    <property type="molecule type" value="Genomic_DNA"/>
</dbReference>
<feature type="region of interest" description="Disordered" evidence="1">
    <location>
        <begin position="256"/>
        <end position="285"/>
    </location>
</feature>
<name>A0A0C9UVF3_SPHS4</name>
<dbReference type="Proteomes" id="UP000054279">
    <property type="component" value="Unassembled WGS sequence"/>
</dbReference>
<dbReference type="PANTHER" id="PTHR39470">
    <property type="entry name" value="CHROMOSOME 10, WHOLE GENOME SHOTGUN SEQUENCE"/>
    <property type="match status" value="1"/>
</dbReference>
<accession>A0A0C9UVF3</accession>
<feature type="transmembrane region" description="Helical" evidence="2">
    <location>
        <begin position="177"/>
        <end position="195"/>
    </location>
</feature>
<organism evidence="3 4">
    <name type="scientific">Sphaerobolus stellatus (strain SS14)</name>
    <dbReference type="NCBI Taxonomy" id="990650"/>
    <lineage>
        <taxon>Eukaryota</taxon>
        <taxon>Fungi</taxon>
        <taxon>Dikarya</taxon>
        <taxon>Basidiomycota</taxon>
        <taxon>Agaricomycotina</taxon>
        <taxon>Agaricomycetes</taxon>
        <taxon>Phallomycetidae</taxon>
        <taxon>Geastrales</taxon>
        <taxon>Sphaerobolaceae</taxon>
        <taxon>Sphaerobolus</taxon>
    </lineage>
</organism>
<protein>
    <submittedName>
        <fullName evidence="3">Uncharacterized protein</fullName>
    </submittedName>
</protein>
<evidence type="ECO:0000256" key="1">
    <source>
        <dbReference type="SAM" id="MobiDB-lite"/>
    </source>
</evidence>
<feature type="transmembrane region" description="Helical" evidence="2">
    <location>
        <begin position="143"/>
        <end position="165"/>
    </location>
</feature>
<dbReference type="OrthoDB" id="4218123at2759"/>
<evidence type="ECO:0000256" key="2">
    <source>
        <dbReference type="SAM" id="Phobius"/>
    </source>
</evidence>
<dbReference type="AlphaFoldDB" id="A0A0C9UVF3"/>
<feature type="compositionally biased region" description="Polar residues" evidence="1">
    <location>
        <begin position="382"/>
        <end position="402"/>
    </location>
</feature>
<dbReference type="HOGENOM" id="CLU_594695_0_0_1"/>
<dbReference type="PANTHER" id="PTHR39470:SF1">
    <property type="entry name" value="CHORISMATE SYNTHASE PROTEIN"/>
    <property type="match status" value="1"/>
</dbReference>
<sequence length="460" mass="51543">MDILGEHPANFGTICAVFVPTYAFLFRDAVFPESQSRFYVVLRRCLTVLVILHSLYTLRLLLSPPVNLFSLLDLPLTMPAQAIRVALLRYQRDRFPVDFQNHLLPHVERLLTRLGSFESRVTYMKFGPYALSKCEPCVYTSDFIVYTIAPTVLSYLQALILVSLITSAPTFRSAWRTPALFVLAATFFTEVWWTFDMKVQFQSENVVGWTYFQTYMARYAILLLLPFIVHLLPAHSSPSPLPPFILVPPTRPTLPHQSSDFQLNGQNPSTPKRAHSSPSVLANSNTPIRPGGQITGGPSTPFSAINGAISSLGTTFGALHVLEFARVAGLRRPELRERISDYFATADNNALYARSDPQVLEEAEKLGLGYRIKTKDNITRMPTSGLTEEEGQVTSAQQQQTGDYRAEEDAAQENTIEMDSSDEDDMMQSPLRARARQKATELANVYLRRLPAGPSQSQSR</sequence>
<evidence type="ECO:0000313" key="3">
    <source>
        <dbReference type="EMBL" id="KIJ29296.1"/>
    </source>
</evidence>